<feature type="transmembrane region" description="Helical" evidence="1">
    <location>
        <begin position="29"/>
        <end position="46"/>
    </location>
</feature>
<dbReference type="Proteomes" id="UP000034081">
    <property type="component" value="Unassembled WGS sequence"/>
</dbReference>
<protein>
    <recommendedName>
        <fullName evidence="4">Glycosyltransferase RgtA/B/C/D-like domain-containing protein</fullName>
    </recommendedName>
</protein>
<name>A0A0G0L2M6_9BACT</name>
<comment type="caution">
    <text evidence="2">The sequence shown here is derived from an EMBL/GenBank/DDBJ whole genome shotgun (WGS) entry which is preliminary data.</text>
</comment>
<feature type="transmembrane region" description="Helical" evidence="1">
    <location>
        <begin position="256"/>
        <end position="277"/>
    </location>
</feature>
<proteinExistence type="predicted"/>
<feature type="transmembrane region" description="Helical" evidence="1">
    <location>
        <begin position="7"/>
        <end position="23"/>
    </location>
</feature>
<dbReference type="AlphaFoldDB" id="A0A0G0L2M6"/>
<evidence type="ECO:0008006" key="4">
    <source>
        <dbReference type="Google" id="ProtNLM"/>
    </source>
</evidence>
<dbReference type="EMBL" id="LBVL01000001">
    <property type="protein sequence ID" value="KKQ86218.1"/>
    <property type="molecule type" value="Genomic_DNA"/>
</dbReference>
<reference evidence="2 3" key="1">
    <citation type="journal article" date="2015" name="Nature">
        <title>rRNA introns, odd ribosomes, and small enigmatic genomes across a large radiation of phyla.</title>
        <authorList>
            <person name="Brown C.T."/>
            <person name="Hug L.A."/>
            <person name="Thomas B.C."/>
            <person name="Sharon I."/>
            <person name="Castelle C.J."/>
            <person name="Singh A."/>
            <person name="Wilkins M.J."/>
            <person name="Williams K.H."/>
            <person name="Banfield J.F."/>
        </authorList>
    </citation>
    <scope>NUCLEOTIDE SEQUENCE [LARGE SCALE GENOMIC DNA]</scope>
</reference>
<keyword evidence="1" id="KW-1133">Transmembrane helix</keyword>
<feature type="transmembrane region" description="Helical" evidence="1">
    <location>
        <begin position="92"/>
        <end position="109"/>
    </location>
</feature>
<feature type="transmembrane region" description="Helical" evidence="1">
    <location>
        <begin position="206"/>
        <end position="226"/>
    </location>
</feature>
<accession>A0A0G0L2M6</accession>
<feature type="transmembrane region" description="Helical" evidence="1">
    <location>
        <begin position="53"/>
        <end position="80"/>
    </location>
</feature>
<evidence type="ECO:0000313" key="3">
    <source>
        <dbReference type="Proteomes" id="UP000034081"/>
    </source>
</evidence>
<keyword evidence="1" id="KW-0472">Membrane</keyword>
<organism evidence="2 3">
    <name type="scientific">Candidatus Woesebacteria bacterium GW2011_GWB1_38_8</name>
    <dbReference type="NCBI Taxonomy" id="1618570"/>
    <lineage>
        <taxon>Bacteria</taxon>
        <taxon>Candidatus Woeseibacteriota</taxon>
    </lineage>
</organism>
<sequence length="279" mass="32988">MKGINTFLKYFVIIFWPLSLYLANTRQNFLEYLLPLLLLLVSFFLHTKKFKEFYLLLLLIPFIEIKLIPFSLMFLLGIFVLKKLANNKNNKLLLFSLIFLITISFVKRTDIIGQTILIPDYEKQQEVLREIHLYPNVFTARLFQNKARIVLDKYLSNLLALTDPNNYFFSFHPGEGNLVNQNLAKFPYLSIIPMLIGSFNLKRYKYFSFILLAFCSGVISLSLMTNFDRHDFILWLPLSLTFLFGMDIISKMKGNFKHVFVILFFITSLFELIRILYQY</sequence>
<keyword evidence="1" id="KW-0812">Transmembrane</keyword>
<evidence type="ECO:0000256" key="1">
    <source>
        <dbReference type="SAM" id="Phobius"/>
    </source>
</evidence>
<evidence type="ECO:0000313" key="2">
    <source>
        <dbReference type="EMBL" id="KKQ86218.1"/>
    </source>
</evidence>
<dbReference type="STRING" id="1618570.UT08_C0001G0084"/>
<feature type="transmembrane region" description="Helical" evidence="1">
    <location>
        <begin position="232"/>
        <end position="249"/>
    </location>
</feature>
<gene>
    <name evidence="2" type="ORF">UT08_C0001G0084</name>
</gene>